<dbReference type="PANTHER" id="PTHR36835">
    <property type="entry name" value="CYTOCHROME BO(3) UBIQUINOL OXIDASE SUBUNIT 4"/>
    <property type="match status" value="1"/>
</dbReference>
<evidence type="ECO:0000256" key="4">
    <source>
        <dbReference type="ARBA" id="ARBA00014689"/>
    </source>
</evidence>
<evidence type="ECO:0000256" key="8">
    <source>
        <dbReference type="ARBA" id="ARBA00023136"/>
    </source>
</evidence>
<feature type="transmembrane region" description="Helical" evidence="14">
    <location>
        <begin position="50"/>
        <end position="72"/>
    </location>
</feature>
<dbReference type="GO" id="GO:0009319">
    <property type="term" value="C:cytochrome o ubiquinol oxidase complex"/>
    <property type="evidence" value="ECO:0007669"/>
    <property type="project" value="TreeGrafter"/>
</dbReference>
<evidence type="ECO:0000256" key="3">
    <source>
        <dbReference type="ARBA" id="ARBA00011700"/>
    </source>
</evidence>
<organism evidence="15 16">
    <name type="scientific">Bradyrhizobium erythrophlei</name>
    <dbReference type="NCBI Taxonomy" id="1437360"/>
    <lineage>
        <taxon>Bacteria</taxon>
        <taxon>Pseudomonadati</taxon>
        <taxon>Pseudomonadota</taxon>
        <taxon>Alphaproteobacteria</taxon>
        <taxon>Hyphomicrobiales</taxon>
        <taxon>Nitrobacteraceae</taxon>
        <taxon>Bradyrhizobium</taxon>
    </lineage>
</organism>
<dbReference type="Pfam" id="PF03626">
    <property type="entry name" value="COX4_pro"/>
    <property type="match status" value="1"/>
</dbReference>
<keyword evidence="7 14" id="KW-1133">Transmembrane helix</keyword>
<dbReference type="Proteomes" id="UP000189796">
    <property type="component" value="Chromosome I"/>
</dbReference>
<keyword evidence="5" id="KW-1003">Cell membrane</keyword>
<evidence type="ECO:0000256" key="5">
    <source>
        <dbReference type="ARBA" id="ARBA00022475"/>
    </source>
</evidence>
<keyword evidence="6 14" id="KW-0812">Transmembrane</keyword>
<gene>
    <name evidence="15" type="ORF">SAMN05443248_7794</name>
</gene>
<evidence type="ECO:0000256" key="10">
    <source>
        <dbReference type="ARBA" id="ARBA00030071"/>
    </source>
</evidence>
<evidence type="ECO:0000256" key="2">
    <source>
        <dbReference type="ARBA" id="ARBA00008079"/>
    </source>
</evidence>
<dbReference type="InterPro" id="IPR050968">
    <property type="entry name" value="Cytochrome_c_oxidase_bac_sub4"/>
</dbReference>
<evidence type="ECO:0000256" key="1">
    <source>
        <dbReference type="ARBA" id="ARBA00004651"/>
    </source>
</evidence>
<feature type="transmembrane region" description="Helical" evidence="14">
    <location>
        <begin position="21"/>
        <end position="44"/>
    </location>
</feature>
<accession>A0A1M5Y0D2</accession>
<evidence type="ECO:0000256" key="9">
    <source>
        <dbReference type="ARBA" id="ARBA00025694"/>
    </source>
</evidence>
<evidence type="ECO:0000256" key="7">
    <source>
        <dbReference type="ARBA" id="ARBA00022989"/>
    </source>
</evidence>
<protein>
    <recommendedName>
        <fullName evidence="4">Cytochrome bo(3) ubiquinol oxidase subunit 4</fullName>
    </recommendedName>
    <alternativeName>
        <fullName evidence="13">Cytochrome o ubiquinol oxidase subunit 4</fullName>
    </alternativeName>
    <alternativeName>
        <fullName evidence="10">Oxidase bo(3) subunit 4</fullName>
    </alternativeName>
    <alternativeName>
        <fullName evidence="11">Ubiquinol oxidase polypeptide IV</fullName>
    </alternativeName>
    <alternativeName>
        <fullName evidence="12">Ubiquinol oxidase subunit 4</fullName>
    </alternativeName>
</protein>
<dbReference type="AlphaFoldDB" id="A0A1M5Y0D2"/>
<dbReference type="EMBL" id="LT670817">
    <property type="protein sequence ID" value="SHI05452.1"/>
    <property type="molecule type" value="Genomic_DNA"/>
</dbReference>
<name>A0A1M5Y0D2_9BRAD</name>
<evidence type="ECO:0000256" key="11">
    <source>
        <dbReference type="ARBA" id="ARBA00030211"/>
    </source>
</evidence>
<proteinExistence type="inferred from homology"/>
<comment type="similarity">
    <text evidence="2">Belongs to the cytochrome c oxidase bacterial subunit 4 family.</text>
</comment>
<sequence length="125" mass="13315">MSGAHISSHAAHGASHGSLKSYVVGFILSLGLTALSFGAVMTGVLPRDMILPAITLLAVVQLLVQLLCFLHLGTAPEQRNNTVIFLLAEHNNVVKALPSDRTDQPFGISVLPWGARRCRPVTNAH</sequence>
<dbReference type="GO" id="GO:0019646">
    <property type="term" value="P:aerobic electron transport chain"/>
    <property type="evidence" value="ECO:0007669"/>
    <property type="project" value="TreeGrafter"/>
</dbReference>
<dbReference type="GO" id="GO:0005886">
    <property type="term" value="C:plasma membrane"/>
    <property type="evidence" value="ECO:0007669"/>
    <property type="project" value="UniProtKB-SubCell"/>
</dbReference>
<dbReference type="InterPro" id="IPR005171">
    <property type="entry name" value="Cyt_c_oxidase_su4_prok"/>
</dbReference>
<evidence type="ECO:0000256" key="14">
    <source>
        <dbReference type="SAM" id="Phobius"/>
    </source>
</evidence>
<dbReference type="PANTHER" id="PTHR36835:SF1">
    <property type="entry name" value="CYTOCHROME BO(3) UBIQUINOL OXIDASE SUBUNIT 4"/>
    <property type="match status" value="1"/>
</dbReference>
<evidence type="ECO:0000313" key="15">
    <source>
        <dbReference type="EMBL" id="SHI05452.1"/>
    </source>
</evidence>
<evidence type="ECO:0000256" key="12">
    <source>
        <dbReference type="ARBA" id="ARBA00031887"/>
    </source>
</evidence>
<evidence type="ECO:0000256" key="13">
    <source>
        <dbReference type="ARBA" id="ARBA00032185"/>
    </source>
</evidence>
<comment type="subunit">
    <text evidence="3">Heterooctamer of two A chains, two B chains, two C chains and two D chains.</text>
</comment>
<dbReference type="GO" id="GO:0015990">
    <property type="term" value="P:electron transport coupled proton transport"/>
    <property type="evidence" value="ECO:0007669"/>
    <property type="project" value="TreeGrafter"/>
</dbReference>
<comment type="function">
    <text evidence="9">Cytochrome bo(3) ubiquinol terminal oxidase is the component of the aerobic respiratory chain of E.coli that predominates when cells are grown at high aeration. Has proton pump activity across the membrane in addition to electron transfer, pumping 2 protons/electron.</text>
</comment>
<dbReference type="GO" id="GO:0015078">
    <property type="term" value="F:proton transmembrane transporter activity"/>
    <property type="evidence" value="ECO:0007669"/>
    <property type="project" value="TreeGrafter"/>
</dbReference>
<evidence type="ECO:0000256" key="6">
    <source>
        <dbReference type="ARBA" id="ARBA00022692"/>
    </source>
</evidence>
<comment type="subcellular location">
    <subcellularLocation>
        <location evidence="1">Cell membrane</location>
        <topology evidence="1">Multi-pass membrane protein</topology>
    </subcellularLocation>
</comment>
<dbReference type="GO" id="GO:0009486">
    <property type="term" value="F:cytochrome bo3 ubiquinol oxidase activity"/>
    <property type="evidence" value="ECO:0007669"/>
    <property type="project" value="TreeGrafter"/>
</dbReference>
<evidence type="ECO:0000313" key="16">
    <source>
        <dbReference type="Proteomes" id="UP000189796"/>
    </source>
</evidence>
<dbReference type="OrthoDB" id="2375888at2"/>
<reference evidence="15 16" key="1">
    <citation type="submission" date="2016-11" db="EMBL/GenBank/DDBJ databases">
        <authorList>
            <person name="Jaros S."/>
            <person name="Januszkiewicz K."/>
            <person name="Wedrychowicz H."/>
        </authorList>
    </citation>
    <scope>NUCLEOTIDE SEQUENCE [LARGE SCALE GENOMIC DNA]</scope>
    <source>
        <strain evidence="15 16">GAS138</strain>
    </source>
</reference>
<keyword evidence="8 14" id="KW-0472">Membrane</keyword>